<dbReference type="Pfam" id="PF00196">
    <property type="entry name" value="GerE"/>
    <property type="match status" value="1"/>
</dbReference>
<dbReference type="EMBL" id="JBHFNS010000046">
    <property type="protein sequence ID" value="MFB2935893.1"/>
    <property type="molecule type" value="Genomic_DNA"/>
</dbReference>
<dbReference type="InterPro" id="IPR036388">
    <property type="entry name" value="WH-like_DNA-bd_sf"/>
</dbReference>
<accession>A0ABV4YCQ4</accession>
<dbReference type="SUPFAM" id="SSF46894">
    <property type="entry name" value="C-terminal effector domain of the bipartite response regulators"/>
    <property type="match status" value="1"/>
</dbReference>
<dbReference type="Proteomes" id="UP001576776">
    <property type="component" value="Unassembled WGS sequence"/>
</dbReference>
<dbReference type="PRINTS" id="PR00038">
    <property type="entry name" value="HTHLUXR"/>
</dbReference>
<dbReference type="SMART" id="SM00421">
    <property type="entry name" value="HTH_LUXR"/>
    <property type="match status" value="1"/>
</dbReference>
<reference evidence="5 6" key="1">
    <citation type="submission" date="2024-09" db="EMBL/GenBank/DDBJ databases">
        <title>Floridaenema gen nov. (Aerosakkonemataceae, Aerosakkonematales ord. nov., Cyanobacteria) from benthic tropical and subtropical fresh waters, with the description of four new species.</title>
        <authorList>
            <person name="Moretto J.A."/>
            <person name="Berthold D.E."/>
            <person name="Lefler F.W."/>
            <person name="Huang I.-S."/>
            <person name="Laughinghouse H. IV."/>
        </authorList>
    </citation>
    <scope>NUCLEOTIDE SEQUENCE [LARGE SCALE GENOMIC DNA]</scope>
    <source>
        <strain evidence="5 6">BLCC-F154</strain>
    </source>
</reference>
<sequence>MKAHSLTVNLETSTAVPDKSEINTVNNTLFNSPWMALAESLREGIMVISRHVKPIYMNQQAKEISQKLSVGDRHLSILPLEISEICYRLIRYGIGNQQSIVTECVTAEQQTIRIRASWVNLGATDGNLPASENQHIVIFLEDRCQILQEDLQFEQQKYQLTDREIEIWSLLRQEYSYQEIAEKLHISLNTVKTHVKNIYAKKRWHQLKDRDEE</sequence>
<keyword evidence="6" id="KW-1185">Reference proteome</keyword>
<evidence type="ECO:0000313" key="6">
    <source>
        <dbReference type="Proteomes" id="UP001576776"/>
    </source>
</evidence>
<name>A0ABV4YCQ4_9CYAN</name>
<dbReference type="Gene3D" id="1.10.10.10">
    <property type="entry name" value="Winged helix-like DNA-binding domain superfamily/Winged helix DNA-binding domain"/>
    <property type="match status" value="1"/>
</dbReference>
<evidence type="ECO:0000313" key="5">
    <source>
        <dbReference type="EMBL" id="MFB2935893.1"/>
    </source>
</evidence>
<evidence type="ECO:0000259" key="4">
    <source>
        <dbReference type="PROSITE" id="PS50043"/>
    </source>
</evidence>
<keyword evidence="1" id="KW-0805">Transcription regulation</keyword>
<dbReference type="RefSeq" id="WP_413257391.1">
    <property type="nucleotide sequence ID" value="NZ_JBHFNS010000046.1"/>
</dbReference>
<proteinExistence type="predicted"/>
<evidence type="ECO:0000256" key="2">
    <source>
        <dbReference type="ARBA" id="ARBA00023125"/>
    </source>
</evidence>
<organism evidence="5 6">
    <name type="scientific">Floridaenema fluviatile BLCC-F154</name>
    <dbReference type="NCBI Taxonomy" id="3153640"/>
    <lineage>
        <taxon>Bacteria</taxon>
        <taxon>Bacillati</taxon>
        <taxon>Cyanobacteriota</taxon>
        <taxon>Cyanophyceae</taxon>
        <taxon>Oscillatoriophycideae</taxon>
        <taxon>Aerosakkonematales</taxon>
        <taxon>Aerosakkonemataceae</taxon>
        <taxon>Floridanema</taxon>
        <taxon>Floridanema fluviatile</taxon>
    </lineage>
</organism>
<dbReference type="InterPro" id="IPR016032">
    <property type="entry name" value="Sig_transdc_resp-reg_C-effctor"/>
</dbReference>
<dbReference type="PANTHER" id="PTHR44688">
    <property type="entry name" value="DNA-BINDING TRANSCRIPTIONAL ACTIVATOR DEVR_DOSR"/>
    <property type="match status" value="1"/>
</dbReference>
<dbReference type="CDD" id="cd06170">
    <property type="entry name" value="LuxR_C_like"/>
    <property type="match status" value="1"/>
</dbReference>
<dbReference type="PANTHER" id="PTHR44688:SF16">
    <property type="entry name" value="DNA-BINDING TRANSCRIPTIONAL ACTIVATOR DEVR_DOSR"/>
    <property type="match status" value="1"/>
</dbReference>
<keyword evidence="2" id="KW-0238">DNA-binding</keyword>
<dbReference type="InterPro" id="IPR000792">
    <property type="entry name" value="Tscrpt_reg_LuxR_C"/>
</dbReference>
<protein>
    <submittedName>
        <fullName evidence="5">Helix-turn-helix transcriptional regulator</fullName>
    </submittedName>
</protein>
<dbReference type="PROSITE" id="PS50043">
    <property type="entry name" value="HTH_LUXR_2"/>
    <property type="match status" value="1"/>
</dbReference>
<keyword evidence="3" id="KW-0804">Transcription</keyword>
<comment type="caution">
    <text evidence="5">The sequence shown here is derived from an EMBL/GenBank/DDBJ whole genome shotgun (WGS) entry which is preliminary data.</text>
</comment>
<evidence type="ECO:0000256" key="3">
    <source>
        <dbReference type="ARBA" id="ARBA00023163"/>
    </source>
</evidence>
<feature type="domain" description="HTH luxR-type" evidence="4">
    <location>
        <begin position="154"/>
        <end position="213"/>
    </location>
</feature>
<gene>
    <name evidence="5" type="ORF">ACE1B6_11625</name>
</gene>
<evidence type="ECO:0000256" key="1">
    <source>
        <dbReference type="ARBA" id="ARBA00023015"/>
    </source>
</evidence>